<proteinExistence type="predicted"/>
<evidence type="ECO:0000313" key="1">
    <source>
        <dbReference type="EMBL" id="KKL68022.1"/>
    </source>
</evidence>
<dbReference type="AlphaFoldDB" id="A0A0F9GY45"/>
<comment type="caution">
    <text evidence="1">The sequence shown here is derived from an EMBL/GenBank/DDBJ whole genome shotgun (WGS) entry which is preliminary data.</text>
</comment>
<protein>
    <submittedName>
        <fullName evidence="1">Uncharacterized protein</fullName>
    </submittedName>
</protein>
<name>A0A0F9GY45_9ZZZZ</name>
<sequence length="111" mass="12861">MAACKFCGGSVFNTLSNDDSPCNNCQQQELKAEIDKLLCFISREGYQKCDIAACNCGSFHDHRIHVKLDKLEAEKVRLCKILETVLMKLEDYHKYAEPEKKRIYREYANSY</sequence>
<organism evidence="1">
    <name type="scientific">marine sediment metagenome</name>
    <dbReference type="NCBI Taxonomy" id="412755"/>
    <lineage>
        <taxon>unclassified sequences</taxon>
        <taxon>metagenomes</taxon>
        <taxon>ecological metagenomes</taxon>
    </lineage>
</organism>
<accession>A0A0F9GY45</accession>
<reference evidence="1" key="1">
    <citation type="journal article" date="2015" name="Nature">
        <title>Complex archaea that bridge the gap between prokaryotes and eukaryotes.</title>
        <authorList>
            <person name="Spang A."/>
            <person name="Saw J.H."/>
            <person name="Jorgensen S.L."/>
            <person name="Zaremba-Niedzwiedzka K."/>
            <person name="Martijn J."/>
            <person name="Lind A.E."/>
            <person name="van Eijk R."/>
            <person name="Schleper C."/>
            <person name="Guy L."/>
            <person name="Ettema T.J."/>
        </authorList>
    </citation>
    <scope>NUCLEOTIDE SEQUENCE</scope>
</reference>
<dbReference type="EMBL" id="LAZR01026665">
    <property type="protein sequence ID" value="KKL68022.1"/>
    <property type="molecule type" value="Genomic_DNA"/>
</dbReference>
<gene>
    <name evidence="1" type="ORF">LCGC14_2129170</name>
</gene>